<evidence type="ECO:0000313" key="2">
    <source>
        <dbReference type="EMBL" id="GAA4480214.1"/>
    </source>
</evidence>
<gene>
    <name evidence="2" type="ORF">GCM10023171_06710</name>
</gene>
<accession>A0ABP8P4H1</accession>
<comment type="caution">
    <text evidence="2">The sequence shown here is derived from an EMBL/GenBank/DDBJ whole genome shotgun (WGS) entry which is preliminary data.</text>
</comment>
<dbReference type="Proteomes" id="UP001500731">
    <property type="component" value="Unassembled WGS sequence"/>
</dbReference>
<protein>
    <submittedName>
        <fullName evidence="2">Uncharacterized protein</fullName>
    </submittedName>
</protein>
<reference evidence="3" key="1">
    <citation type="journal article" date="2019" name="Int. J. Syst. Evol. Microbiol.">
        <title>The Global Catalogue of Microorganisms (GCM) 10K type strain sequencing project: providing services to taxonomists for standard genome sequencing and annotation.</title>
        <authorList>
            <consortium name="The Broad Institute Genomics Platform"/>
            <consortium name="The Broad Institute Genome Sequencing Center for Infectious Disease"/>
            <person name="Wu L."/>
            <person name="Ma J."/>
        </authorList>
    </citation>
    <scope>NUCLEOTIDE SEQUENCE [LARGE SCALE GENOMIC DNA]</scope>
    <source>
        <strain evidence="3">JCM 17839</strain>
    </source>
</reference>
<name>A0ABP8P4H1_9MICO</name>
<evidence type="ECO:0000313" key="3">
    <source>
        <dbReference type="Proteomes" id="UP001500731"/>
    </source>
</evidence>
<proteinExistence type="predicted"/>
<keyword evidence="1" id="KW-0472">Membrane</keyword>
<dbReference type="RefSeq" id="WP_345184343.1">
    <property type="nucleotide sequence ID" value="NZ_BAABGP010000004.1"/>
</dbReference>
<keyword evidence="1" id="KW-1133">Transmembrane helix</keyword>
<feature type="transmembrane region" description="Helical" evidence="1">
    <location>
        <begin position="63"/>
        <end position="81"/>
    </location>
</feature>
<dbReference type="EMBL" id="BAABGP010000004">
    <property type="protein sequence ID" value="GAA4480214.1"/>
    <property type="molecule type" value="Genomic_DNA"/>
</dbReference>
<sequence length="190" mass="20763">MVIVQRTAAPGRAPSHPVLRRPRPHWGYLSRSVGRYGVVSSVLVIYSPDASEHDRRRADLSRVYPPIAGGTALIAWIGLSAAGLPLLPSALVLAVLVIPLGILLAVRSGPTRHAAATVWSCTPLLGEDDEQASGRRRLDALADTIQAASLAYRRREIDPDRFERIWRSVHLHAMASAPAPRWVEVRPSVR</sequence>
<organism evidence="2 3">
    <name type="scientific">Microbacterium panaciterrae</name>
    <dbReference type="NCBI Taxonomy" id="985759"/>
    <lineage>
        <taxon>Bacteria</taxon>
        <taxon>Bacillati</taxon>
        <taxon>Actinomycetota</taxon>
        <taxon>Actinomycetes</taxon>
        <taxon>Micrococcales</taxon>
        <taxon>Microbacteriaceae</taxon>
        <taxon>Microbacterium</taxon>
    </lineage>
</organism>
<evidence type="ECO:0000256" key="1">
    <source>
        <dbReference type="SAM" id="Phobius"/>
    </source>
</evidence>
<dbReference type="InterPro" id="IPR046719">
    <property type="entry name" value="DUF6611"/>
</dbReference>
<keyword evidence="1" id="KW-0812">Transmembrane</keyword>
<feature type="transmembrane region" description="Helical" evidence="1">
    <location>
        <begin position="87"/>
        <end position="106"/>
    </location>
</feature>
<dbReference type="Pfam" id="PF20315">
    <property type="entry name" value="DUF6611"/>
    <property type="match status" value="1"/>
</dbReference>
<keyword evidence="3" id="KW-1185">Reference proteome</keyword>